<dbReference type="CDD" id="cd14014">
    <property type="entry name" value="STKc_PknB_like"/>
    <property type="match status" value="1"/>
</dbReference>
<feature type="compositionally biased region" description="Polar residues" evidence="8">
    <location>
        <begin position="348"/>
        <end position="358"/>
    </location>
</feature>
<keyword evidence="9" id="KW-0472">Membrane</keyword>
<dbReference type="SUPFAM" id="SSF56112">
    <property type="entry name" value="Protein kinase-like (PK-like)"/>
    <property type="match status" value="1"/>
</dbReference>
<dbReference type="GO" id="GO:0005524">
    <property type="term" value="F:ATP binding"/>
    <property type="evidence" value="ECO:0007669"/>
    <property type="project" value="UniProtKB-UniRule"/>
</dbReference>
<dbReference type="AlphaFoldDB" id="A0A6N7PEV7"/>
<accession>A0A6N7PEV7</accession>
<evidence type="ECO:0000313" key="12">
    <source>
        <dbReference type="Proteomes" id="UP000440224"/>
    </source>
</evidence>
<evidence type="ECO:0000256" key="9">
    <source>
        <dbReference type="SAM" id="Phobius"/>
    </source>
</evidence>
<dbReference type="EMBL" id="WJIE01000001">
    <property type="protein sequence ID" value="MRG90509.1"/>
    <property type="molecule type" value="Genomic_DNA"/>
</dbReference>
<dbReference type="Gene3D" id="3.30.200.20">
    <property type="entry name" value="Phosphorylase Kinase, domain 1"/>
    <property type="match status" value="1"/>
</dbReference>
<dbReference type="PANTHER" id="PTHR43289">
    <property type="entry name" value="MITOGEN-ACTIVATED PROTEIN KINASE KINASE KINASE 20-RELATED"/>
    <property type="match status" value="1"/>
</dbReference>
<keyword evidence="2" id="KW-0723">Serine/threonine-protein kinase</keyword>
<keyword evidence="12" id="KW-1185">Reference proteome</keyword>
<evidence type="ECO:0000313" key="11">
    <source>
        <dbReference type="EMBL" id="MRG90509.1"/>
    </source>
</evidence>
<dbReference type="PROSITE" id="PS00108">
    <property type="entry name" value="PROTEIN_KINASE_ST"/>
    <property type="match status" value="1"/>
</dbReference>
<evidence type="ECO:0000256" key="1">
    <source>
        <dbReference type="ARBA" id="ARBA00012513"/>
    </source>
</evidence>
<evidence type="ECO:0000256" key="2">
    <source>
        <dbReference type="ARBA" id="ARBA00022527"/>
    </source>
</evidence>
<dbReference type="PROSITE" id="PS50011">
    <property type="entry name" value="PROTEIN_KINASE_DOM"/>
    <property type="match status" value="1"/>
</dbReference>
<dbReference type="InterPro" id="IPR008271">
    <property type="entry name" value="Ser/Thr_kinase_AS"/>
</dbReference>
<dbReference type="Pfam" id="PF00069">
    <property type="entry name" value="Pkinase"/>
    <property type="match status" value="1"/>
</dbReference>
<name>A0A6N7PEV7_9BACT</name>
<organism evidence="11 12">
    <name type="scientific">Polyangium spumosum</name>
    <dbReference type="NCBI Taxonomy" id="889282"/>
    <lineage>
        <taxon>Bacteria</taxon>
        <taxon>Pseudomonadati</taxon>
        <taxon>Myxococcota</taxon>
        <taxon>Polyangia</taxon>
        <taxon>Polyangiales</taxon>
        <taxon>Polyangiaceae</taxon>
        <taxon>Polyangium</taxon>
    </lineage>
</organism>
<reference evidence="11 12" key="1">
    <citation type="submission" date="2019-10" db="EMBL/GenBank/DDBJ databases">
        <title>A soil myxobacterium in the family Polyangiaceae.</title>
        <authorList>
            <person name="Li Y."/>
            <person name="Wang J."/>
        </authorList>
    </citation>
    <scope>NUCLEOTIDE SEQUENCE [LARGE SCALE GENOMIC DNA]</scope>
    <source>
        <strain evidence="11 12">DSM 14734</strain>
    </source>
</reference>
<dbReference type="InterPro" id="IPR000719">
    <property type="entry name" value="Prot_kinase_dom"/>
</dbReference>
<dbReference type="SMART" id="SM00220">
    <property type="entry name" value="S_TKc"/>
    <property type="match status" value="1"/>
</dbReference>
<feature type="domain" description="Protein kinase" evidence="10">
    <location>
        <begin position="13"/>
        <end position="283"/>
    </location>
</feature>
<feature type="region of interest" description="Disordered" evidence="8">
    <location>
        <begin position="348"/>
        <end position="367"/>
    </location>
</feature>
<feature type="transmembrane region" description="Helical" evidence="9">
    <location>
        <begin position="375"/>
        <end position="399"/>
    </location>
</feature>
<evidence type="ECO:0000256" key="6">
    <source>
        <dbReference type="ARBA" id="ARBA00022840"/>
    </source>
</evidence>
<dbReference type="InterPro" id="IPR017441">
    <property type="entry name" value="Protein_kinase_ATP_BS"/>
</dbReference>
<evidence type="ECO:0000256" key="5">
    <source>
        <dbReference type="ARBA" id="ARBA00022777"/>
    </source>
</evidence>
<protein>
    <recommendedName>
        <fullName evidence="1">non-specific serine/threonine protein kinase</fullName>
        <ecNumber evidence="1">2.7.11.1</ecNumber>
    </recommendedName>
</protein>
<dbReference type="Proteomes" id="UP000440224">
    <property type="component" value="Unassembled WGS sequence"/>
</dbReference>
<dbReference type="InterPro" id="IPR011009">
    <property type="entry name" value="Kinase-like_dom_sf"/>
</dbReference>
<proteinExistence type="predicted"/>
<dbReference type="RefSeq" id="WP_153817419.1">
    <property type="nucleotide sequence ID" value="NZ_WJIE01000001.1"/>
</dbReference>
<keyword evidence="3" id="KW-0808">Transferase</keyword>
<dbReference type="PROSITE" id="PS00107">
    <property type="entry name" value="PROTEIN_KINASE_ATP"/>
    <property type="match status" value="1"/>
</dbReference>
<sequence length="509" mass="52530">MTLTPGQVIDDKYRIVRLLGTGGMGAVFEGENTRIKRRVAIKVLHASVSGSGETVARFEREAQAAGRIGSEHICEVLDLGVLSDGARYMVMEYLDGETLSARIKRSGRLAPPQSIPIMAQVLDALAAAHAAGIIHRDLKPDNIFILPNKAGRADFVKILDFGVSKFSQLSGDGEEMNVTRAGSVVGTPYYMSPEQARGMAVVDARSDIYALGVVLYQATTGQVPFRAETFNELLFKIALELPPPPQQFVPDLDPEFCMIIQRAMAREQANRFQSCAEFKEALFAWQAARGGGPPMIVPGARPPTMPPGLLVAPGPMAHTPLPGMIPGVGMATPPPGVIPGMHVTGQTGHSLDGSQGTANAWGHTSGAAAPKPSRAGAVVGGLVGVVLIAGLGVAGYLMLGKKDSAQAGGSIPTATTSAAPPIATSVAAPVETPAATPPTAEPTASAIDLDDPTPPEATTTDPVASGAPTTSSAAPLGTPSTKLWGTLPKPSATATTKPNKGGTTGDFGY</sequence>
<keyword evidence="9" id="KW-0812">Transmembrane</keyword>
<dbReference type="EC" id="2.7.11.1" evidence="1"/>
<evidence type="ECO:0000256" key="7">
    <source>
        <dbReference type="PROSITE-ProRule" id="PRU10141"/>
    </source>
</evidence>
<gene>
    <name evidence="11" type="ORF">GF068_01010</name>
</gene>
<evidence type="ECO:0000256" key="3">
    <source>
        <dbReference type="ARBA" id="ARBA00022679"/>
    </source>
</evidence>
<evidence type="ECO:0000256" key="4">
    <source>
        <dbReference type="ARBA" id="ARBA00022741"/>
    </source>
</evidence>
<dbReference type="GO" id="GO:0004674">
    <property type="term" value="F:protein serine/threonine kinase activity"/>
    <property type="evidence" value="ECO:0007669"/>
    <property type="project" value="UniProtKB-KW"/>
</dbReference>
<dbReference type="OrthoDB" id="5493726at2"/>
<keyword evidence="6 7" id="KW-0067">ATP-binding</keyword>
<evidence type="ECO:0000256" key="8">
    <source>
        <dbReference type="SAM" id="MobiDB-lite"/>
    </source>
</evidence>
<keyword evidence="5 11" id="KW-0418">Kinase</keyword>
<dbReference type="FunFam" id="1.10.510.10:FF:000021">
    <property type="entry name" value="Serine/threonine protein kinase"/>
    <property type="match status" value="1"/>
</dbReference>
<feature type="binding site" evidence="7">
    <location>
        <position position="42"/>
    </location>
    <ligand>
        <name>ATP</name>
        <dbReference type="ChEBI" id="CHEBI:30616"/>
    </ligand>
</feature>
<keyword evidence="9" id="KW-1133">Transmembrane helix</keyword>
<keyword evidence="4 7" id="KW-0547">Nucleotide-binding</keyword>
<dbReference type="Gene3D" id="1.10.510.10">
    <property type="entry name" value="Transferase(Phosphotransferase) domain 1"/>
    <property type="match status" value="1"/>
</dbReference>
<feature type="compositionally biased region" description="Low complexity" evidence="8">
    <location>
        <begin position="456"/>
        <end position="475"/>
    </location>
</feature>
<dbReference type="PANTHER" id="PTHR43289:SF6">
    <property type="entry name" value="SERINE_THREONINE-PROTEIN KINASE NEKL-3"/>
    <property type="match status" value="1"/>
</dbReference>
<comment type="caution">
    <text evidence="11">The sequence shown here is derived from an EMBL/GenBank/DDBJ whole genome shotgun (WGS) entry which is preliminary data.</text>
</comment>
<feature type="region of interest" description="Disordered" evidence="8">
    <location>
        <begin position="432"/>
        <end position="509"/>
    </location>
</feature>
<evidence type="ECO:0000259" key="10">
    <source>
        <dbReference type="PROSITE" id="PS50011"/>
    </source>
</evidence>